<organism evidence="1 2">
    <name type="scientific">Pseudomonas fluorescens</name>
    <dbReference type="NCBI Taxonomy" id="294"/>
    <lineage>
        <taxon>Bacteria</taxon>
        <taxon>Pseudomonadati</taxon>
        <taxon>Pseudomonadota</taxon>
        <taxon>Gammaproteobacteria</taxon>
        <taxon>Pseudomonadales</taxon>
        <taxon>Pseudomonadaceae</taxon>
        <taxon>Pseudomonas</taxon>
    </lineage>
</organism>
<dbReference type="EMBL" id="CABVIK010000028">
    <property type="protein sequence ID" value="VVP59900.1"/>
    <property type="molecule type" value="Genomic_DNA"/>
</dbReference>
<proteinExistence type="predicted"/>
<name>A0A5E7QF49_PSEFL</name>
<accession>A0A5E7QF49</accession>
<dbReference type="AlphaFoldDB" id="A0A5E7QF49"/>
<evidence type="ECO:0000313" key="1">
    <source>
        <dbReference type="EMBL" id="VVP59900.1"/>
    </source>
</evidence>
<evidence type="ECO:0000313" key="2">
    <source>
        <dbReference type="Proteomes" id="UP000349468"/>
    </source>
</evidence>
<protein>
    <submittedName>
        <fullName evidence="1">Uncharacterized protein</fullName>
    </submittedName>
</protein>
<gene>
    <name evidence="1" type="ORF">PS870_06057</name>
</gene>
<reference evidence="1 2" key="1">
    <citation type="submission" date="2019-09" db="EMBL/GenBank/DDBJ databases">
        <authorList>
            <person name="Chandra G."/>
            <person name="Truman W A."/>
        </authorList>
    </citation>
    <scope>NUCLEOTIDE SEQUENCE [LARGE SCALE GENOMIC DNA]</scope>
    <source>
        <strain evidence="1">PS870</strain>
    </source>
</reference>
<dbReference type="Proteomes" id="UP000349468">
    <property type="component" value="Unassembled WGS sequence"/>
</dbReference>
<dbReference type="RefSeq" id="WP_256577996.1">
    <property type="nucleotide sequence ID" value="NZ_CABVIK010000028.1"/>
</dbReference>
<sequence length="42" mass="4607">MFKYLMNNAVASKQELNLSLRVSLTSEQVAALTHASVRVKTG</sequence>